<dbReference type="PANTHER" id="PTHR11568:SF2">
    <property type="entry name" value="HEPATOCYTE NUCLEAR FACTOR 1-BETA"/>
    <property type="match status" value="1"/>
</dbReference>
<protein>
    <recommendedName>
        <fullName evidence="1">Hepatocyte nuclear factor 1 beta isoform C-terminal domain-containing protein</fullName>
    </recommendedName>
</protein>
<dbReference type="GO" id="GO:0000978">
    <property type="term" value="F:RNA polymerase II cis-regulatory region sequence-specific DNA binding"/>
    <property type="evidence" value="ECO:0007669"/>
    <property type="project" value="TreeGrafter"/>
</dbReference>
<dbReference type="GO" id="GO:0045893">
    <property type="term" value="P:positive regulation of DNA-templated transcription"/>
    <property type="evidence" value="ECO:0007669"/>
    <property type="project" value="InterPro"/>
</dbReference>
<feature type="domain" description="Hepatocyte nuclear factor 1 beta isoform C-terminal" evidence="1">
    <location>
        <begin position="15"/>
        <end position="84"/>
    </location>
</feature>
<dbReference type="GO" id="GO:0030073">
    <property type="term" value="P:insulin secretion"/>
    <property type="evidence" value="ECO:0007669"/>
    <property type="project" value="InterPro"/>
</dbReference>
<dbReference type="GO" id="GO:0005634">
    <property type="term" value="C:nucleus"/>
    <property type="evidence" value="ECO:0007669"/>
    <property type="project" value="InterPro"/>
</dbReference>
<dbReference type="AlphaFoldDB" id="A0A8C0W1P9"/>
<accession>A0A8C0W1P9</accession>
<dbReference type="PANTHER" id="PTHR11568">
    <property type="entry name" value="HEPATOCYTE NUCLEAR FACTOR 1"/>
    <property type="match status" value="1"/>
</dbReference>
<reference evidence="2" key="1">
    <citation type="submission" date="2023-09" db="UniProtKB">
        <authorList>
            <consortium name="Ensembl"/>
        </authorList>
    </citation>
    <scope>IDENTIFICATION</scope>
</reference>
<dbReference type="GO" id="GO:0000981">
    <property type="term" value="F:DNA-binding transcription factor activity, RNA polymerase II-specific"/>
    <property type="evidence" value="ECO:0007669"/>
    <property type="project" value="TreeGrafter"/>
</dbReference>
<name>A0A8C0W1P9_CASCN</name>
<dbReference type="Pfam" id="PF04812">
    <property type="entry name" value="HNF-1B_C"/>
    <property type="match status" value="1"/>
</dbReference>
<evidence type="ECO:0000259" key="1">
    <source>
        <dbReference type="Pfam" id="PF04812"/>
    </source>
</evidence>
<evidence type="ECO:0000313" key="2">
    <source>
        <dbReference type="Ensembl" id="ENSCCNP00000001729.1"/>
    </source>
</evidence>
<dbReference type="InterPro" id="IPR006897">
    <property type="entry name" value="HNF1b_C"/>
</dbReference>
<organism evidence="2">
    <name type="scientific">Castor canadensis</name>
    <name type="common">American beaver</name>
    <dbReference type="NCBI Taxonomy" id="51338"/>
    <lineage>
        <taxon>Eukaryota</taxon>
        <taxon>Metazoa</taxon>
        <taxon>Chordata</taxon>
        <taxon>Craniata</taxon>
        <taxon>Vertebrata</taxon>
        <taxon>Euteleostomi</taxon>
        <taxon>Mammalia</taxon>
        <taxon>Eutheria</taxon>
        <taxon>Euarchontoglires</taxon>
        <taxon>Glires</taxon>
        <taxon>Rodentia</taxon>
        <taxon>Castorimorpha</taxon>
        <taxon>Castoridae</taxon>
        <taxon>Castor</taxon>
    </lineage>
</organism>
<proteinExistence type="predicted"/>
<dbReference type="GO" id="GO:0031016">
    <property type="term" value="P:pancreas development"/>
    <property type="evidence" value="ECO:0007669"/>
    <property type="project" value="InterPro"/>
</dbReference>
<dbReference type="InterPro" id="IPR039066">
    <property type="entry name" value="HNF-1"/>
</dbReference>
<sequence length="137" mass="15411">MEWASRVSFLQTLVTSRELSLNTSQAQSVPVINSVAGSLAALQPVQFSQQLHSPHQQPLMQQSPGSHMAQQPFMAAVTQLQNSHSKDMSVMGRGAPQLLPCLGWAFLGRLLVWSLFLTYHQLRQFFKHNSYVLLFLF</sequence>
<dbReference type="GO" id="GO:0001889">
    <property type="term" value="P:liver development"/>
    <property type="evidence" value="ECO:0007669"/>
    <property type="project" value="InterPro"/>
</dbReference>
<dbReference type="Ensembl" id="ENSCCNT00000002317.1">
    <property type="protein sequence ID" value="ENSCCNP00000001729.1"/>
    <property type="gene ID" value="ENSCCNG00000001936.1"/>
</dbReference>